<sequence>MGNLNLSPDEASLLKAYRISSLNPRQETRALVPYFEIQLNRGALPDAPEFETDPLGLGVTIDLRDMDMESKALILLSSKSFDPKAFLTAVHPNATYQDLASAVNHLRTAIDSRSEAIRVLVEDNFDRFVAVKSNTDALYAEMKSGLLDGQNEFASKRLRETLKQASQKASQVFLPVLENDSKATKLRSTLNVFDRSKFFFNLPGSLAEQINAGRHDAALRDYKKGQFLIEGRLSTLFGLSGPAGSSNGSSATDAQQRRIADRVWAAVERVMGDMRAALMARLQDGEANVEEHEKTLEMLSELQIADDPVWMHLDSQHSHILAKMKTTHDKRVLFIEGGLIDARDRLPLDVAEQSRITANLFECVCALETKSAEATLSKGPTHEVWQATLDYVKSVSEITLGALPNFWRIGKAFLEGKFKKTSGASTVNLSTGTRRSPTQCRTMALDVVRQYISLISEYFKLSDMAVSTLSPVANGQVPSSFLPPGADSVSAAHWLQLILKEIIDCSREIGEMEIGGDASSMLKELIDGARWTFGDALCGLWVRDSKIFHTLETWVTDPSNRSTTFYLPRMHFFQKHNTTAAFKIAGGADLGSNSSDSKQRPVPTVFTSKISKTFLDSLYAFLDGLAHLASPEYSSIQSIRNEARGKSNSVAPVDLANVDVRILLVISNMGYLSLSLIPSMINQLEAAFGISIANERRTLMEVLSEIDKKLFDTFIKDKITHLTKIMRYGILESGLDWYETPRPTEVRAYIYEALTYLVQIHAQISEVARPVLDRTLNAIVDQIVQDALGFFRQVKRFGMGGMLRPNDYDPLLSPKACVLFSFMCTHLWPRPRPQMAQHPLSSSRAPHLTPSHLTRCTQATLEIEFFHQTLMRFCTPAALKTLTEIYETISRAYHRKPGQTEDLQQELDGVKKTLNDTRRATQIEFLCFKVPKKDKGESRKEREGTGDRTEKDRERGGSSRPPGERRRAAP</sequence>
<feature type="region of interest" description="Disordered" evidence="6">
    <location>
        <begin position="934"/>
        <end position="970"/>
    </location>
</feature>
<keyword evidence="5" id="KW-0175">Coiled coil</keyword>
<comment type="function">
    <text evidence="4">Component of the exocyst complex involved in the docking of exocytic vesicles with fusion sites on the plasma membrane.</text>
</comment>
<name>A0A8H7H4B2_9AGAM</name>
<feature type="domain" description="Exocyst complex component EXOC2/Sec5 N-terminal" evidence="7">
    <location>
        <begin position="52"/>
        <end position="804"/>
    </location>
</feature>
<dbReference type="EMBL" id="JACYCC010000128">
    <property type="protein sequence ID" value="KAF8675112.1"/>
    <property type="molecule type" value="Genomic_DNA"/>
</dbReference>
<feature type="domain" description="Exocyst complex component EXOC2/Sec5 N-terminal" evidence="7">
    <location>
        <begin position="856"/>
        <end position="928"/>
    </location>
</feature>
<dbReference type="GO" id="GO:0006893">
    <property type="term" value="P:Golgi to plasma membrane transport"/>
    <property type="evidence" value="ECO:0007669"/>
    <property type="project" value="UniProtKB-UniRule"/>
</dbReference>
<protein>
    <recommendedName>
        <fullName evidence="4">Exocyst complex component SEC5</fullName>
    </recommendedName>
</protein>
<dbReference type="InterPro" id="IPR039481">
    <property type="entry name" value="EXOC2/Sec5_N_dom"/>
</dbReference>
<feature type="coiled-coil region" evidence="5">
    <location>
        <begin position="275"/>
        <end position="302"/>
    </location>
</feature>
<dbReference type="GO" id="GO:0000145">
    <property type="term" value="C:exocyst"/>
    <property type="evidence" value="ECO:0007669"/>
    <property type="project" value="UniProtKB-UniRule"/>
</dbReference>
<evidence type="ECO:0000256" key="4">
    <source>
        <dbReference type="RuleBase" id="RU365069"/>
    </source>
</evidence>
<dbReference type="AlphaFoldDB" id="A0A8H7H4B2"/>
<dbReference type="GO" id="GO:0015031">
    <property type="term" value="P:protein transport"/>
    <property type="evidence" value="ECO:0007669"/>
    <property type="project" value="UniProtKB-KW"/>
</dbReference>
<dbReference type="InterPro" id="IPR029175">
    <property type="entry name" value="EXOC2/Sec5"/>
</dbReference>
<organism evidence="8 9">
    <name type="scientific">Rhizoctonia solani</name>
    <dbReference type="NCBI Taxonomy" id="456999"/>
    <lineage>
        <taxon>Eukaryota</taxon>
        <taxon>Fungi</taxon>
        <taxon>Dikarya</taxon>
        <taxon>Basidiomycota</taxon>
        <taxon>Agaricomycotina</taxon>
        <taxon>Agaricomycetes</taxon>
        <taxon>Cantharellales</taxon>
        <taxon>Ceratobasidiaceae</taxon>
        <taxon>Rhizoctonia</taxon>
    </lineage>
</organism>
<dbReference type="PANTHER" id="PTHR13043:SF1">
    <property type="entry name" value="EXOCYST COMPLEX COMPONENT 2"/>
    <property type="match status" value="1"/>
</dbReference>
<evidence type="ECO:0000256" key="6">
    <source>
        <dbReference type="SAM" id="MobiDB-lite"/>
    </source>
</evidence>
<accession>A0A8H7H4B2</accession>
<gene>
    <name evidence="8" type="ORF">RHS04_06922</name>
</gene>
<dbReference type="Pfam" id="PF15469">
    <property type="entry name" value="Sec5"/>
    <property type="match status" value="2"/>
</dbReference>
<evidence type="ECO:0000256" key="2">
    <source>
        <dbReference type="ARBA" id="ARBA00022448"/>
    </source>
</evidence>
<comment type="similarity">
    <text evidence="1 4">Belongs to the SEC5 family.</text>
</comment>
<keyword evidence="2 4" id="KW-0813">Transport</keyword>
<keyword evidence="3 4" id="KW-0268">Exocytosis</keyword>
<evidence type="ECO:0000256" key="3">
    <source>
        <dbReference type="ARBA" id="ARBA00022483"/>
    </source>
</evidence>
<comment type="caution">
    <text evidence="8">The sequence shown here is derived from an EMBL/GenBank/DDBJ whole genome shotgun (WGS) entry which is preliminary data.</text>
</comment>
<proteinExistence type="inferred from homology"/>
<dbReference type="PANTHER" id="PTHR13043">
    <property type="entry name" value="EXOCYST COMPLEX COMPONENT SEC5"/>
    <property type="match status" value="1"/>
</dbReference>
<evidence type="ECO:0000256" key="1">
    <source>
        <dbReference type="ARBA" id="ARBA00010578"/>
    </source>
</evidence>
<evidence type="ECO:0000313" key="9">
    <source>
        <dbReference type="Proteomes" id="UP000650582"/>
    </source>
</evidence>
<dbReference type="Proteomes" id="UP000650582">
    <property type="component" value="Unassembled WGS sequence"/>
</dbReference>
<evidence type="ECO:0000313" key="8">
    <source>
        <dbReference type="EMBL" id="KAF8675112.1"/>
    </source>
</evidence>
<evidence type="ECO:0000259" key="7">
    <source>
        <dbReference type="Pfam" id="PF15469"/>
    </source>
</evidence>
<dbReference type="GO" id="GO:0006887">
    <property type="term" value="P:exocytosis"/>
    <property type="evidence" value="ECO:0007669"/>
    <property type="project" value="UniProtKB-KW"/>
</dbReference>
<reference evidence="8" key="1">
    <citation type="submission" date="2020-09" db="EMBL/GenBank/DDBJ databases">
        <title>Comparative genome analyses of four rice-infecting Rhizoctonia solani isolates reveal extensive enrichment of homogalacturonan modification genes.</title>
        <authorList>
            <person name="Lee D.-Y."/>
            <person name="Jeon J."/>
            <person name="Kim K.-T."/>
            <person name="Cheong K."/>
            <person name="Song H."/>
            <person name="Choi G."/>
            <person name="Ko J."/>
            <person name="Opiyo S.O."/>
            <person name="Zuo S."/>
            <person name="Madhav S."/>
            <person name="Lee Y.-H."/>
            <person name="Wang G.-L."/>
        </authorList>
    </citation>
    <scope>NUCLEOTIDE SEQUENCE</scope>
    <source>
        <strain evidence="8">AG1-IA YN-7</strain>
    </source>
</reference>
<evidence type="ECO:0000256" key="5">
    <source>
        <dbReference type="SAM" id="Coils"/>
    </source>
</evidence>
<comment type="subunit">
    <text evidence="4">Component of the exocyst complex.</text>
</comment>
<keyword evidence="4" id="KW-0653">Protein transport</keyword>